<dbReference type="OrthoDB" id="5198202at2"/>
<protein>
    <submittedName>
        <fullName evidence="7">Putative membrane protein</fullName>
    </submittedName>
</protein>
<feature type="transmembrane region" description="Helical" evidence="5">
    <location>
        <begin position="25"/>
        <end position="44"/>
    </location>
</feature>
<accession>A0A060JBH2</accession>
<dbReference type="AlphaFoldDB" id="A0A060JBH2"/>
<evidence type="ECO:0000256" key="4">
    <source>
        <dbReference type="ARBA" id="ARBA00023136"/>
    </source>
</evidence>
<dbReference type="RefSeq" id="WP_051636184.1">
    <property type="nucleotide sequence ID" value="NZ_CP007490.1"/>
</dbReference>
<evidence type="ECO:0000313" key="7">
    <source>
        <dbReference type="EMBL" id="AIC47186.1"/>
    </source>
</evidence>
<gene>
    <name evidence="7" type="ORF">Rhola_00003650</name>
</gene>
<evidence type="ECO:0000259" key="6">
    <source>
        <dbReference type="Pfam" id="PF13515"/>
    </source>
</evidence>
<dbReference type="Proteomes" id="UP000067708">
    <property type="component" value="Chromosome"/>
</dbReference>
<evidence type="ECO:0000256" key="5">
    <source>
        <dbReference type="SAM" id="Phobius"/>
    </source>
</evidence>
<dbReference type="GO" id="GO:0016020">
    <property type="term" value="C:membrane"/>
    <property type="evidence" value="ECO:0007669"/>
    <property type="project" value="UniProtKB-SubCell"/>
</dbReference>
<feature type="domain" description="Integral membrane bound transporter" evidence="6">
    <location>
        <begin position="38"/>
        <end position="157"/>
    </location>
</feature>
<feature type="transmembrane region" description="Helical" evidence="5">
    <location>
        <begin position="103"/>
        <end position="132"/>
    </location>
</feature>
<feature type="transmembrane region" description="Helical" evidence="5">
    <location>
        <begin position="74"/>
        <end position="97"/>
    </location>
</feature>
<sequence>MAIKPAKVNWTVRTSLQRVLDSLPSILQIVAAATAAYAIAYFLLGHKNPIFAVTVTIASLGFTRDARIRRVLQTAIGMVVGIALSEVMLLLIGGGIWQTSIVLLIALIAARFLSGTAAFALTVASQAMLVYIMPAPEGGAFIRSLDGVIGGLTALLFTAFIPRDPMGSASKDAGKLFSVFLNAVDALEAAVRTADVKVADAALVRVRGSQPLVDNWRMSLDSAISVSKISPFMKKHREELSDQVRLMRGMDLATRNLRVVVRRVDFLIRDGKPRAYLADLFSQISAATAVLAKGLEGPDALAESRAMLLDVIHQLDPKRFGIADQLREASVLLLLRPLLIDLLCASGMREDDARAELPEV</sequence>
<dbReference type="STRING" id="529884.Rhola_00003650"/>
<dbReference type="InterPro" id="IPR049453">
    <property type="entry name" value="Memb_transporter_dom"/>
</dbReference>
<organism evidence="7 8">
    <name type="scientific">Rhodoluna lacicola</name>
    <dbReference type="NCBI Taxonomy" id="529884"/>
    <lineage>
        <taxon>Bacteria</taxon>
        <taxon>Bacillati</taxon>
        <taxon>Actinomycetota</taxon>
        <taxon>Actinomycetes</taxon>
        <taxon>Micrococcales</taxon>
        <taxon>Microbacteriaceae</taxon>
        <taxon>Luna cluster</taxon>
        <taxon>Luna-1 subcluster</taxon>
        <taxon>Rhodoluna</taxon>
    </lineage>
</organism>
<keyword evidence="2 5" id="KW-0812">Transmembrane</keyword>
<keyword evidence="3 5" id="KW-1133">Transmembrane helix</keyword>
<evidence type="ECO:0000256" key="3">
    <source>
        <dbReference type="ARBA" id="ARBA00022989"/>
    </source>
</evidence>
<evidence type="ECO:0000256" key="2">
    <source>
        <dbReference type="ARBA" id="ARBA00022692"/>
    </source>
</evidence>
<evidence type="ECO:0000313" key="8">
    <source>
        <dbReference type="Proteomes" id="UP000067708"/>
    </source>
</evidence>
<dbReference type="eggNOG" id="COG4129">
    <property type="taxonomic scope" value="Bacteria"/>
</dbReference>
<reference evidence="7 8" key="1">
    <citation type="journal article" date="2014" name="Int. J. Syst. Evol. Microbiol.">
        <title>Rhodoluna lacicola gen. nov., sp. nov., a planktonic freshwater bacterium with stream-lined genome.</title>
        <authorList>
            <person name="Hahn M."/>
            <person name="Schmidt J."/>
            <person name="Taipale S.J."/>
            <person name="Doolittle W.F."/>
            <person name="Koll U."/>
        </authorList>
    </citation>
    <scope>NUCLEOTIDE SEQUENCE [LARGE SCALE GENOMIC DNA]</scope>
    <source>
        <strain evidence="7 8">MWH-Ta8</strain>
    </source>
</reference>
<feature type="transmembrane region" description="Helical" evidence="5">
    <location>
        <begin position="144"/>
        <end position="161"/>
    </location>
</feature>
<dbReference type="EMBL" id="CP007490">
    <property type="protein sequence ID" value="AIC47186.1"/>
    <property type="molecule type" value="Genomic_DNA"/>
</dbReference>
<dbReference type="HOGENOM" id="CLU_046662_1_0_11"/>
<dbReference type="Pfam" id="PF13515">
    <property type="entry name" value="FUSC_2"/>
    <property type="match status" value="1"/>
</dbReference>
<keyword evidence="8" id="KW-1185">Reference proteome</keyword>
<evidence type="ECO:0000256" key="1">
    <source>
        <dbReference type="ARBA" id="ARBA00004141"/>
    </source>
</evidence>
<proteinExistence type="predicted"/>
<dbReference type="KEGG" id="rla:Rhola_00003650"/>
<keyword evidence="4 5" id="KW-0472">Membrane</keyword>
<comment type="subcellular location">
    <subcellularLocation>
        <location evidence="1">Membrane</location>
        <topology evidence="1">Multi-pass membrane protein</topology>
    </subcellularLocation>
</comment>
<name>A0A060JBH2_9MICO</name>